<dbReference type="EMBL" id="BOOW01000006">
    <property type="protein sequence ID" value="GII90622.1"/>
    <property type="molecule type" value="Genomic_DNA"/>
</dbReference>
<dbReference type="RefSeq" id="WP_204021140.1">
    <property type="nucleotide sequence ID" value="NZ_BOOW01000006.1"/>
</dbReference>
<dbReference type="AlphaFoldDB" id="A0A919RBK2"/>
<gene>
    <name evidence="1" type="ORF">Ssi02_08530</name>
</gene>
<accession>A0A919RBK2</accession>
<organism evidence="1 2">
    <name type="scientific">Sinosporangium siamense</name>
    <dbReference type="NCBI Taxonomy" id="1367973"/>
    <lineage>
        <taxon>Bacteria</taxon>
        <taxon>Bacillati</taxon>
        <taxon>Actinomycetota</taxon>
        <taxon>Actinomycetes</taxon>
        <taxon>Streptosporangiales</taxon>
        <taxon>Streptosporangiaceae</taxon>
        <taxon>Sinosporangium</taxon>
    </lineage>
</organism>
<comment type="caution">
    <text evidence="1">The sequence shown here is derived from an EMBL/GenBank/DDBJ whole genome shotgun (WGS) entry which is preliminary data.</text>
</comment>
<reference evidence="1" key="1">
    <citation type="submission" date="2021-01" db="EMBL/GenBank/DDBJ databases">
        <title>Whole genome shotgun sequence of Sinosporangium siamense NBRC 109515.</title>
        <authorList>
            <person name="Komaki H."/>
            <person name="Tamura T."/>
        </authorList>
    </citation>
    <scope>NUCLEOTIDE SEQUENCE</scope>
    <source>
        <strain evidence="1">NBRC 109515</strain>
    </source>
</reference>
<sequence length="231" mass="23563">MAITFHNSTTAVSNTGPSITVPVPAGTVDGDFLVLSYVNNQSASNPALAGWNLAVTVSDGTIDLLSRLYWRRATGEPATYTITKGSTYGVESIAAISRYKGVAVTGDPIRTTGNAIIRRGGPYVGPALTGVTPTDLAIHSCGTALSSWAGRDYTLAGSGGAWAERVNIVSTDGTATPAVIVLDQLGAATGPTVTSSGVSTYDAAGRIAAVALMAEPAVAARRFQGWGVPVY</sequence>
<dbReference type="Proteomes" id="UP000606172">
    <property type="component" value="Unassembled WGS sequence"/>
</dbReference>
<name>A0A919RBK2_9ACTN</name>
<evidence type="ECO:0000313" key="1">
    <source>
        <dbReference type="EMBL" id="GII90622.1"/>
    </source>
</evidence>
<protein>
    <submittedName>
        <fullName evidence="1">Uncharacterized protein</fullName>
    </submittedName>
</protein>
<evidence type="ECO:0000313" key="2">
    <source>
        <dbReference type="Proteomes" id="UP000606172"/>
    </source>
</evidence>
<proteinExistence type="predicted"/>
<keyword evidence="2" id="KW-1185">Reference proteome</keyword>